<organism evidence="1 2">
    <name type="scientific">Choristoneura fumiferana</name>
    <name type="common">Spruce budworm moth</name>
    <name type="synonym">Archips fumiferana</name>
    <dbReference type="NCBI Taxonomy" id="7141"/>
    <lineage>
        <taxon>Eukaryota</taxon>
        <taxon>Metazoa</taxon>
        <taxon>Ecdysozoa</taxon>
        <taxon>Arthropoda</taxon>
        <taxon>Hexapoda</taxon>
        <taxon>Insecta</taxon>
        <taxon>Pterygota</taxon>
        <taxon>Neoptera</taxon>
        <taxon>Endopterygota</taxon>
        <taxon>Lepidoptera</taxon>
        <taxon>Glossata</taxon>
        <taxon>Ditrysia</taxon>
        <taxon>Tortricoidea</taxon>
        <taxon>Tortricidae</taxon>
        <taxon>Tortricinae</taxon>
        <taxon>Choristoneura</taxon>
    </lineage>
</organism>
<dbReference type="Proteomes" id="UP001064048">
    <property type="component" value="Chromosome 21"/>
</dbReference>
<accession>A0ACC0KD09</accession>
<reference evidence="1 2" key="1">
    <citation type="journal article" date="2022" name="Genome Biol. Evol.">
        <title>The Spruce Budworm Genome: Reconstructing the Evolutionary History of Antifreeze Proteins.</title>
        <authorList>
            <person name="Beliveau C."/>
            <person name="Gagne P."/>
            <person name="Picq S."/>
            <person name="Vernygora O."/>
            <person name="Keeling C.I."/>
            <person name="Pinkney K."/>
            <person name="Doucet D."/>
            <person name="Wen F."/>
            <person name="Johnston J.S."/>
            <person name="Maaroufi H."/>
            <person name="Boyle B."/>
            <person name="Laroche J."/>
            <person name="Dewar K."/>
            <person name="Juretic N."/>
            <person name="Blackburn G."/>
            <person name="Nisole A."/>
            <person name="Brunet B."/>
            <person name="Brandao M."/>
            <person name="Lumley L."/>
            <person name="Duan J."/>
            <person name="Quan G."/>
            <person name="Lucarotti C.J."/>
            <person name="Roe A.D."/>
            <person name="Sperling F.A.H."/>
            <person name="Levesque R.C."/>
            <person name="Cusson M."/>
        </authorList>
    </citation>
    <scope>NUCLEOTIDE SEQUENCE [LARGE SCALE GENOMIC DNA]</scope>
    <source>
        <strain evidence="1">Glfc:IPQL:Cfum</strain>
    </source>
</reference>
<sequence>MHTLYPDPVSLPDPGLLRGSLLQDSADVLQRSIKLPIDRPQLPTLGHLTAHIKTKPSISFIDSNATGSIVRGPVHPRGDLRQLNTLRQVRQVPPLLRGAQRGGHQEKKPPPPPKKIFEYLNKHVVGQEYAKKVLSVAVYNHYKRIYNNAGYVGEDIESVIAKLLQDANFNVERAQTGIVFLDEVDKIGAVPGIHQLRDVGGEGVQQGMLKMLEGAVVSVPERNSRKLRGDAVQVDTTNILFVASGAYNGLDRLVQRRNNEKYLGFGAWDARSGRRAALQAAAADASPLDSAALENEERDAWLRKVQARDLIDFGMIPEFVGRFPVLVPFHSLNQDLLVRILTEPKNAMVSQYKLLFAMDKCELSFSDEALRAVAALAMERKTGARGLRAIMENLLLEVMFEIPGSDIGAVHIDEGCVVRSEPPRRSRRAPARPARDAWPEKEDATVEQSCAL</sequence>
<comment type="caution">
    <text evidence="1">The sequence shown here is derived from an EMBL/GenBank/DDBJ whole genome shotgun (WGS) entry which is preliminary data.</text>
</comment>
<protein>
    <submittedName>
        <fullName evidence="1">Uncharacterized protein</fullName>
    </submittedName>
</protein>
<keyword evidence="2" id="KW-1185">Reference proteome</keyword>
<evidence type="ECO:0000313" key="1">
    <source>
        <dbReference type="EMBL" id="KAI8433936.1"/>
    </source>
</evidence>
<gene>
    <name evidence="1" type="ORF">MSG28_012104</name>
</gene>
<proteinExistence type="predicted"/>
<name>A0ACC0KD09_CHOFU</name>
<dbReference type="EMBL" id="CM046121">
    <property type="protein sequence ID" value="KAI8433936.1"/>
    <property type="molecule type" value="Genomic_DNA"/>
</dbReference>
<evidence type="ECO:0000313" key="2">
    <source>
        <dbReference type="Proteomes" id="UP001064048"/>
    </source>
</evidence>